<dbReference type="GO" id="GO:0016491">
    <property type="term" value="F:oxidoreductase activity"/>
    <property type="evidence" value="ECO:0007669"/>
    <property type="project" value="UniProtKB-KW"/>
</dbReference>
<evidence type="ECO:0000313" key="3">
    <source>
        <dbReference type="EMBL" id="KIM97833.1"/>
    </source>
</evidence>
<dbReference type="InParanoid" id="A0A0C3CFT0"/>
<name>A0A0C3CFT0_OIDMZ</name>
<dbReference type="EMBL" id="KN832881">
    <property type="protein sequence ID" value="KIM97833.1"/>
    <property type="molecule type" value="Genomic_DNA"/>
</dbReference>
<dbReference type="PANTHER" id="PTHR24320:SF283">
    <property type="entry name" value="RETINOL DEHYDROGENASE 11"/>
    <property type="match status" value="1"/>
</dbReference>
<dbReference type="HOGENOM" id="CLU_010194_44_0_1"/>
<evidence type="ECO:0000256" key="2">
    <source>
        <dbReference type="ARBA" id="ARBA00023002"/>
    </source>
</evidence>
<gene>
    <name evidence="3" type="ORF">OIDMADRAFT_147354</name>
</gene>
<dbReference type="STRING" id="913774.A0A0C3CFT0"/>
<reference evidence="4" key="2">
    <citation type="submission" date="2015-01" db="EMBL/GenBank/DDBJ databases">
        <title>Evolutionary Origins and Diversification of the Mycorrhizal Mutualists.</title>
        <authorList>
            <consortium name="DOE Joint Genome Institute"/>
            <consortium name="Mycorrhizal Genomics Consortium"/>
            <person name="Kohler A."/>
            <person name="Kuo A."/>
            <person name="Nagy L.G."/>
            <person name="Floudas D."/>
            <person name="Copeland A."/>
            <person name="Barry K.W."/>
            <person name="Cichocki N."/>
            <person name="Veneault-Fourrey C."/>
            <person name="LaButti K."/>
            <person name="Lindquist E.A."/>
            <person name="Lipzen A."/>
            <person name="Lundell T."/>
            <person name="Morin E."/>
            <person name="Murat C."/>
            <person name="Riley R."/>
            <person name="Ohm R."/>
            <person name="Sun H."/>
            <person name="Tunlid A."/>
            <person name="Henrissat B."/>
            <person name="Grigoriev I.V."/>
            <person name="Hibbett D.S."/>
            <person name="Martin F."/>
        </authorList>
    </citation>
    <scope>NUCLEOTIDE SEQUENCE [LARGE SCALE GENOMIC DNA]</scope>
    <source>
        <strain evidence="4">Zn</strain>
    </source>
</reference>
<dbReference type="Proteomes" id="UP000054321">
    <property type="component" value="Unassembled WGS sequence"/>
</dbReference>
<dbReference type="Gene3D" id="3.40.50.720">
    <property type="entry name" value="NAD(P)-binding Rossmann-like Domain"/>
    <property type="match status" value="1"/>
</dbReference>
<dbReference type="SUPFAM" id="SSF51735">
    <property type="entry name" value="NAD(P)-binding Rossmann-fold domains"/>
    <property type="match status" value="1"/>
</dbReference>
<evidence type="ECO:0008006" key="5">
    <source>
        <dbReference type="Google" id="ProtNLM"/>
    </source>
</evidence>
<accession>A0A0C3CFT0</accession>
<comment type="similarity">
    <text evidence="1">Belongs to the short-chain dehydrogenases/reductases (SDR) family.</text>
</comment>
<keyword evidence="4" id="KW-1185">Reference proteome</keyword>
<evidence type="ECO:0000256" key="1">
    <source>
        <dbReference type="ARBA" id="ARBA00006484"/>
    </source>
</evidence>
<reference evidence="3 4" key="1">
    <citation type="submission" date="2014-04" db="EMBL/GenBank/DDBJ databases">
        <authorList>
            <consortium name="DOE Joint Genome Institute"/>
            <person name="Kuo A."/>
            <person name="Martino E."/>
            <person name="Perotto S."/>
            <person name="Kohler A."/>
            <person name="Nagy L.G."/>
            <person name="Floudas D."/>
            <person name="Copeland A."/>
            <person name="Barry K.W."/>
            <person name="Cichocki N."/>
            <person name="Veneault-Fourrey C."/>
            <person name="LaButti K."/>
            <person name="Lindquist E.A."/>
            <person name="Lipzen A."/>
            <person name="Lundell T."/>
            <person name="Morin E."/>
            <person name="Murat C."/>
            <person name="Sun H."/>
            <person name="Tunlid A."/>
            <person name="Henrissat B."/>
            <person name="Grigoriev I.V."/>
            <person name="Hibbett D.S."/>
            <person name="Martin F."/>
            <person name="Nordberg H.P."/>
            <person name="Cantor M.N."/>
            <person name="Hua S.X."/>
        </authorList>
    </citation>
    <scope>NUCLEOTIDE SEQUENCE [LARGE SCALE GENOMIC DNA]</scope>
    <source>
        <strain evidence="3 4">Zn</strain>
    </source>
</reference>
<evidence type="ECO:0000313" key="4">
    <source>
        <dbReference type="Proteomes" id="UP000054321"/>
    </source>
</evidence>
<dbReference type="OrthoDB" id="191139at2759"/>
<protein>
    <recommendedName>
        <fullName evidence="5">Ketoreductase (KR) domain-containing protein</fullName>
    </recommendedName>
</protein>
<keyword evidence="2" id="KW-0560">Oxidoreductase</keyword>
<dbReference type="Pfam" id="PF00106">
    <property type="entry name" value="adh_short"/>
    <property type="match status" value="1"/>
</dbReference>
<proteinExistence type="inferred from homology"/>
<sequence>MSSFNGETEAKEVVSALSEHVSNKTFLITGASANSLGAETAISLAAANPRGFIFVGRSQERLNPVIDKIKSINTRIKVTFISGDMCDNSSLRRAAAAINAFPGTIDSVIFSAGIMAVRDFTQSKDGIESQLAANAIGHFLLFNLIAGKLTKESTFVAVSSQGYELCGVDFEDYNFEEGKTYNPWLAYGRATSAKILLAYAISKKPGVASFAVHPGYVPESGLQVKNGVDAELLMAGFKLDEEINGAQLRYENPVRTLQQGAATIILAAIDPSWRSKSPAYLAECKTRAALDRVTSDENALKFWELGEKLVGQKFPLQGYI</sequence>
<dbReference type="InterPro" id="IPR036291">
    <property type="entry name" value="NAD(P)-bd_dom_sf"/>
</dbReference>
<dbReference type="AlphaFoldDB" id="A0A0C3CFT0"/>
<dbReference type="PANTHER" id="PTHR24320">
    <property type="entry name" value="RETINOL DEHYDROGENASE"/>
    <property type="match status" value="1"/>
</dbReference>
<organism evidence="3 4">
    <name type="scientific">Oidiodendron maius (strain Zn)</name>
    <dbReference type="NCBI Taxonomy" id="913774"/>
    <lineage>
        <taxon>Eukaryota</taxon>
        <taxon>Fungi</taxon>
        <taxon>Dikarya</taxon>
        <taxon>Ascomycota</taxon>
        <taxon>Pezizomycotina</taxon>
        <taxon>Leotiomycetes</taxon>
        <taxon>Leotiomycetes incertae sedis</taxon>
        <taxon>Myxotrichaceae</taxon>
        <taxon>Oidiodendron</taxon>
    </lineage>
</organism>
<dbReference type="InterPro" id="IPR002347">
    <property type="entry name" value="SDR_fam"/>
</dbReference>